<feature type="non-terminal residue" evidence="1">
    <location>
        <position position="160"/>
    </location>
</feature>
<organism evidence="1">
    <name type="scientific">marine sediment metagenome</name>
    <dbReference type="NCBI Taxonomy" id="412755"/>
    <lineage>
        <taxon>unclassified sequences</taxon>
        <taxon>metagenomes</taxon>
        <taxon>ecological metagenomes</taxon>
    </lineage>
</organism>
<dbReference type="EMBL" id="BARW01025612">
    <property type="protein sequence ID" value="GAJ10470.1"/>
    <property type="molecule type" value="Genomic_DNA"/>
</dbReference>
<accession>X1VNQ9</accession>
<reference evidence="1" key="1">
    <citation type="journal article" date="2014" name="Front. Microbiol.">
        <title>High frequency of phylogenetically diverse reductive dehalogenase-homologous genes in deep subseafloor sedimentary metagenomes.</title>
        <authorList>
            <person name="Kawai M."/>
            <person name="Futagami T."/>
            <person name="Toyoda A."/>
            <person name="Takaki Y."/>
            <person name="Nishi S."/>
            <person name="Hori S."/>
            <person name="Arai W."/>
            <person name="Tsubouchi T."/>
            <person name="Morono Y."/>
            <person name="Uchiyama I."/>
            <person name="Ito T."/>
            <person name="Fujiyama A."/>
            <person name="Inagaki F."/>
            <person name="Takami H."/>
        </authorList>
    </citation>
    <scope>NUCLEOTIDE SEQUENCE</scope>
    <source>
        <strain evidence="1">Expedition CK06-06</strain>
    </source>
</reference>
<sequence length="160" mass="17196">MAFALEHFPTFPYPPSGMQEVAEIEQYLTSLHRSMQEFFSLLPMDIKGGISVVDLDDLANTTLSDPNVDRIVFWDDGAGVYTWLTANTGLAISGTDLNLSHLGLESLAAPGADRIFFWDHGELASKWLAPDGTTIEISGTTLQVLAGGLDHGGLAGLTDD</sequence>
<evidence type="ECO:0000313" key="1">
    <source>
        <dbReference type="EMBL" id="GAJ10470.1"/>
    </source>
</evidence>
<gene>
    <name evidence="1" type="ORF">S12H4_41938</name>
</gene>
<comment type="caution">
    <text evidence="1">The sequence shown here is derived from an EMBL/GenBank/DDBJ whole genome shotgun (WGS) entry which is preliminary data.</text>
</comment>
<name>X1VNQ9_9ZZZZ</name>
<protein>
    <submittedName>
        <fullName evidence="1">Uncharacterized protein</fullName>
    </submittedName>
</protein>
<dbReference type="AlphaFoldDB" id="X1VNQ9"/>
<proteinExistence type="predicted"/>